<dbReference type="InterPro" id="IPR050107">
    <property type="entry name" value="ABC_carbohydrate_import_ATPase"/>
</dbReference>
<dbReference type="InterPro" id="IPR003593">
    <property type="entry name" value="AAA+_ATPase"/>
</dbReference>
<feature type="domain" description="ABC transporter" evidence="10">
    <location>
        <begin position="6"/>
        <end position="241"/>
    </location>
</feature>
<keyword evidence="4" id="KW-0762">Sugar transport</keyword>
<dbReference type="InterPro" id="IPR017871">
    <property type="entry name" value="ABC_transporter-like_CS"/>
</dbReference>
<feature type="domain" description="ABC transporter" evidence="10">
    <location>
        <begin position="258"/>
        <end position="501"/>
    </location>
</feature>
<comment type="caution">
    <text evidence="11">The sequence shown here is derived from an EMBL/GenBank/DDBJ whole genome shotgun (WGS) entry which is preliminary data.</text>
</comment>
<evidence type="ECO:0000256" key="5">
    <source>
        <dbReference type="ARBA" id="ARBA00022737"/>
    </source>
</evidence>
<keyword evidence="5" id="KW-0677">Repeat</keyword>
<dbReference type="Pfam" id="PF00005">
    <property type="entry name" value="ABC_tran"/>
    <property type="match status" value="2"/>
</dbReference>
<evidence type="ECO:0000256" key="7">
    <source>
        <dbReference type="ARBA" id="ARBA00022840"/>
    </source>
</evidence>
<reference evidence="11 12" key="1">
    <citation type="submission" date="2022-12" db="EMBL/GenBank/DDBJ databases">
        <title>Metagenome assembled genome from gulf of manar.</title>
        <authorList>
            <person name="Kohli P."/>
            <person name="Pk S."/>
            <person name="Venkata Ramana C."/>
            <person name="Sasikala C."/>
        </authorList>
    </citation>
    <scope>NUCLEOTIDE SEQUENCE [LARGE SCALE GENOMIC DNA]</scope>
    <source>
        <strain evidence="11">JB008</strain>
    </source>
</reference>
<comment type="subcellular location">
    <subcellularLocation>
        <location evidence="1">Cell membrane</location>
        <topology evidence="1">Peripheral membrane protein</topology>
    </subcellularLocation>
</comment>
<evidence type="ECO:0000256" key="6">
    <source>
        <dbReference type="ARBA" id="ARBA00022741"/>
    </source>
</evidence>
<evidence type="ECO:0000313" key="11">
    <source>
        <dbReference type="EMBL" id="MDC7227735.1"/>
    </source>
</evidence>
<evidence type="ECO:0000256" key="8">
    <source>
        <dbReference type="ARBA" id="ARBA00022967"/>
    </source>
</evidence>
<dbReference type="Proteomes" id="UP001221217">
    <property type="component" value="Unassembled WGS sequence"/>
</dbReference>
<gene>
    <name evidence="11" type="ORF">PQJ61_13305</name>
</gene>
<name>A0AAJ1MNG5_9SPIO</name>
<evidence type="ECO:0000313" key="12">
    <source>
        <dbReference type="Proteomes" id="UP001221217"/>
    </source>
</evidence>
<dbReference type="CDD" id="cd03215">
    <property type="entry name" value="ABC_Carb_Monos_II"/>
    <property type="match status" value="1"/>
</dbReference>
<dbReference type="GO" id="GO:0005886">
    <property type="term" value="C:plasma membrane"/>
    <property type="evidence" value="ECO:0007669"/>
    <property type="project" value="UniProtKB-SubCell"/>
</dbReference>
<protein>
    <submittedName>
        <fullName evidence="11">Sugar ABC transporter ATP-binding protein</fullName>
    </submittedName>
</protein>
<evidence type="ECO:0000256" key="9">
    <source>
        <dbReference type="ARBA" id="ARBA00023136"/>
    </source>
</evidence>
<dbReference type="GO" id="GO:0005524">
    <property type="term" value="F:ATP binding"/>
    <property type="evidence" value="ECO:0007669"/>
    <property type="project" value="UniProtKB-KW"/>
</dbReference>
<dbReference type="EMBL" id="JAQQAL010000032">
    <property type="protein sequence ID" value="MDC7227735.1"/>
    <property type="molecule type" value="Genomic_DNA"/>
</dbReference>
<proteinExistence type="predicted"/>
<keyword evidence="7 11" id="KW-0067">ATP-binding</keyword>
<keyword evidence="6" id="KW-0547">Nucleotide-binding</keyword>
<dbReference type="CDD" id="cd03216">
    <property type="entry name" value="ABC_Carb_Monos_I"/>
    <property type="match status" value="1"/>
</dbReference>
<sequence length="502" mass="55177">MSEKLLEAKGVSKTFPGVRALSNVDFALGRGEIHGLMGENGAGKSTLIKAITGVFPRDEGDIFLDGEVIHPHSPMDAEALGISTVYQEVNLLPNLSVAENLIIGRQPMKRGCIDWKTINNDAIKILQKFDINIDVTELLGSYSIAIQQMVAIARALELDSKLLILDEPTSSLNLDEVQKLFIQMRRLKEEGQSIIFVTHFLDQVFEITDKITVLRNGEYVGEYNTADLTKLDLISKLMGKALDELKEFEHIAENKVDEDAEALLCTDGSGKAGYLNPFNIYINKGDVVGLAGLLGSGRSEIANMLFGIVKPDKGSMSIRNKKIKISSPAQALKNHIALCPEDRKNEGIIAGLSVKENIVLALQVKQGWLKNINTRKQNELARKYIDMLDIKTPSVDQAIENLSGGNQQKVIVARWLATNPELLIVDEPTRGIDVGAKTEIQKLIVQLAQDGMGVLFISSEIEEVVRCSNRVYVLQERSVVGELAGSDIDEHKIMHTIAGKGE</sequence>
<dbReference type="InterPro" id="IPR027417">
    <property type="entry name" value="P-loop_NTPase"/>
</dbReference>
<dbReference type="GO" id="GO:0016887">
    <property type="term" value="F:ATP hydrolysis activity"/>
    <property type="evidence" value="ECO:0007669"/>
    <property type="project" value="InterPro"/>
</dbReference>
<accession>A0AAJ1MNG5</accession>
<keyword evidence="8" id="KW-1278">Translocase</keyword>
<evidence type="ECO:0000256" key="3">
    <source>
        <dbReference type="ARBA" id="ARBA00022475"/>
    </source>
</evidence>
<evidence type="ECO:0000256" key="4">
    <source>
        <dbReference type="ARBA" id="ARBA00022597"/>
    </source>
</evidence>
<dbReference type="FunFam" id="3.40.50.300:FF:000127">
    <property type="entry name" value="Ribose import ATP-binding protein RbsA"/>
    <property type="match status" value="1"/>
</dbReference>
<dbReference type="Gene3D" id="3.40.50.300">
    <property type="entry name" value="P-loop containing nucleotide triphosphate hydrolases"/>
    <property type="match status" value="2"/>
</dbReference>
<evidence type="ECO:0000256" key="1">
    <source>
        <dbReference type="ARBA" id="ARBA00004202"/>
    </source>
</evidence>
<dbReference type="AlphaFoldDB" id="A0AAJ1MNG5"/>
<dbReference type="SMART" id="SM00382">
    <property type="entry name" value="AAA"/>
    <property type="match status" value="2"/>
</dbReference>
<dbReference type="PROSITE" id="PS00211">
    <property type="entry name" value="ABC_TRANSPORTER_1"/>
    <property type="match status" value="1"/>
</dbReference>
<dbReference type="PROSITE" id="PS50893">
    <property type="entry name" value="ABC_TRANSPORTER_2"/>
    <property type="match status" value="2"/>
</dbReference>
<keyword evidence="9" id="KW-0472">Membrane</keyword>
<dbReference type="InterPro" id="IPR003439">
    <property type="entry name" value="ABC_transporter-like_ATP-bd"/>
</dbReference>
<dbReference type="PANTHER" id="PTHR43790:SF9">
    <property type="entry name" value="GALACTOFURANOSE TRANSPORTER ATP-BINDING PROTEIN YTFR"/>
    <property type="match status" value="1"/>
</dbReference>
<keyword evidence="2" id="KW-0813">Transport</keyword>
<dbReference type="SUPFAM" id="SSF52540">
    <property type="entry name" value="P-loop containing nucleoside triphosphate hydrolases"/>
    <property type="match status" value="2"/>
</dbReference>
<organism evidence="11 12">
    <name type="scientific">Candidatus Thalassospirochaeta sargassi</name>
    <dbReference type="NCBI Taxonomy" id="3119039"/>
    <lineage>
        <taxon>Bacteria</taxon>
        <taxon>Pseudomonadati</taxon>
        <taxon>Spirochaetota</taxon>
        <taxon>Spirochaetia</taxon>
        <taxon>Spirochaetales</taxon>
        <taxon>Spirochaetaceae</taxon>
        <taxon>Candidatus Thalassospirochaeta</taxon>
    </lineage>
</organism>
<dbReference type="PANTHER" id="PTHR43790">
    <property type="entry name" value="CARBOHYDRATE TRANSPORT ATP-BINDING PROTEIN MG119-RELATED"/>
    <property type="match status" value="1"/>
</dbReference>
<evidence type="ECO:0000256" key="2">
    <source>
        <dbReference type="ARBA" id="ARBA00022448"/>
    </source>
</evidence>
<keyword evidence="3" id="KW-1003">Cell membrane</keyword>
<evidence type="ECO:0000259" key="10">
    <source>
        <dbReference type="PROSITE" id="PS50893"/>
    </source>
</evidence>